<dbReference type="EMBL" id="JAACJS010000011">
    <property type="protein sequence ID" value="NCI49572.1"/>
    <property type="molecule type" value="Genomic_DNA"/>
</dbReference>
<evidence type="ECO:0000313" key="2">
    <source>
        <dbReference type="EMBL" id="NCI49572.1"/>
    </source>
</evidence>
<dbReference type="RefSeq" id="WP_161817886.1">
    <property type="nucleotide sequence ID" value="NZ_JAACJS010000011.1"/>
</dbReference>
<dbReference type="InterPro" id="IPR029063">
    <property type="entry name" value="SAM-dependent_MTases_sf"/>
</dbReference>
<dbReference type="GO" id="GO:0008168">
    <property type="term" value="F:methyltransferase activity"/>
    <property type="evidence" value="ECO:0007669"/>
    <property type="project" value="UniProtKB-KW"/>
</dbReference>
<dbReference type="Pfam" id="PF08241">
    <property type="entry name" value="Methyltransf_11"/>
    <property type="match status" value="1"/>
</dbReference>
<protein>
    <submittedName>
        <fullName evidence="2">Class I SAM-dependent methyltransferase</fullName>
    </submittedName>
</protein>
<keyword evidence="2" id="KW-0808">Transferase</keyword>
<accession>A0ABW9ZV05</accession>
<dbReference type="SUPFAM" id="SSF53335">
    <property type="entry name" value="S-adenosyl-L-methionine-dependent methyltransferases"/>
    <property type="match status" value="1"/>
</dbReference>
<organism evidence="2 3">
    <name type="scientific">Sediminibacterium roseum</name>
    <dbReference type="NCBI Taxonomy" id="1978412"/>
    <lineage>
        <taxon>Bacteria</taxon>
        <taxon>Pseudomonadati</taxon>
        <taxon>Bacteroidota</taxon>
        <taxon>Chitinophagia</taxon>
        <taxon>Chitinophagales</taxon>
        <taxon>Chitinophagaceae</taxon>
        <taxon>Sediminibacterium</taxon>
    </lineage>
</organism>
<comment type="caution">
    <text evidence="2">The sequence shown here is derived from an EMBL/GenBank/DDBJ whole genome shotgun (WGS) entry which is preliminary data.</text>
</comment>
<keyword evidence="2" id="KW-0489">Methyltransferase</keyword>
<gene>
    <name evidence="2" type="ORF">GWC95_06545</name>
</gene>
<evidence type="ECO:0000313" key="3">
    <source>
        <dbReference type="Proteomes" id="UP000753802"/>
    </source>
</evidence>
<evidence type="ECO:0000259" key="1">
    <source>
        <dbReference type="Pfam" id="PF08241"/>
    </source>
</evidence>
<dbReference type="Proteomes" id="UP000753802">
    <property type="component" value="Unassembled WGS sequence"/>
</dbReference>
<proteinExistence type="predicted"/>
<dbReference type="GO" id="GO:0032259">
    <property type="term" value="P:methylation"/>
    <property type="evidence" value="ECO:0007669"/>
    <property type="project" value="UniProtKB-KW"/>
</dbReference>
<name>A0ABW9ZV05_9BACT</name>
<sequence length="197" mass="22446">MSFPSKFERKVKGTLSRWFGITFQSRSETSKVRNWVLPYCEGHGCDVGFGGDKIKKTDCEGIDFPQPYTKTGTDKVDIGVDVINNEIPVADNTYDYVYTSHLIEDFVDTKDALRKFIRILKNGGNLILVFPDQPKYKAMCDAAGIPMNPYHIHADMGYDFMMKKINELEGISYDILFQSNCEIDYNVVIVLKIRKSA</sequence>
<dbReference type="InterPro" id="IPR013216">
    <property type="entry name" value="Methyltransf_11"/>
</dbReference>
<feature type="domain" description="Methyltransferase type 11" evidence="1">
    <location>
        <begin position="86"/>
        <end position="128"/>
    </location>
</feature>
<reference evidence="2 3" key="1">
    <citation type="submission" date="2020-01" db="EMBL/GenBank/DDBJ databases">
        <title>Genome analysis.</title>
        <authorList>
            <person name="Wu S."/>
            <person name="Wang G."/>
        </authorList>
    </citation>
    <scope>NUCLEOTIDE SEQUENCE [LARGE SCALE GENOMIC DNA]</scope>
    <source>
        <strain evidence="2 3">SYL130</strain>
    </source>
</reference>
<keyword evidence="3" id="KW-1185">Reference proteome</keyword>
<dbReference type="Gene3D" id="3.40.50.150">
    <property type="entry name" value="Vaccinia Virus protein VP39"/>
    <property type="match status" value="1"/>
</dbReference>